<keyword evidence="4" id="KW-1133">Transmembrane helix</keyword>
<comment type="caution">
    <text evidence="5">The sequence shown here is derived from an EMBL/GenBank/DDBJ whole genome shotgun (WGS) entry which is preliminary data.</text>
</comment>
<evidence type="ECO:0000256" key="3">
    <source>
        <dbReference type="ARBA" id="ARBA00022679"/>
    </source>
</evidence>
<accession>A0A9N9B9D7</accession>
<evidence type="ECO:0000256" key="2">
    <source>
        <dbReference type="ARBA" id="ARBA00022676"/>
    </source>
</evidence>
<dbReference type="Proteomes" id="UP000789342">
    <property type="component" value="Unassembled WGS sequence"/>
</dbReference>
<keyword evidence="6" id="KW-1185">Reference proteome</keyword>
<dbReference type="OrthoDB" id="205108at2759"/>
<evidence type="ECO:0000256" key="4">
    <source>
        <dbReference type="SAM" id="Phobius"/>
    </source>
</evidence>
<proteinExistence type="inferred from homology"/>
<keyword evidence="4" id="KW-0472">Membrane</keyword>
<dbReference type="Gene3D" id="3.90.550.10">
    <property type="entry name" value="Spore Coat Polysaccharide Biosynthesis Protein SpsA, Chain A"/>
    <property type="match status" value="1"/>
</dbReference>
<dbReference type="GO" id="GO:0000139">
    <property type="term" value="C:Golgi membrane"/>
    <property type="evidence" value="ECO:0007669"/>
    <property type="project" value="TreeGrafter"/>
</dbReference>
<reference evidence="5" key="1">
    <citation type="submission" date="2021-06" db="EMBL/GenBank/DDBJ databases">
        <authorList>
            <person name="Kallberg Y."/>
            <person name="Tangrot J."/>
            <person name="Rosling A."/>
        </authorList>
    </citation>
    <scope>NUCLEOTIDE SEQUENCE</scope>
    <source>
        <strain evidence="5">CL551</strain>
    </source>
</reference>
<evidence type="ECO:0000313" key="5">
    <source>
        <dbReference type="EMBL" id="CAG8556000.1"/>
    </source>
</evidence>
<dbReference type="PANTHER" id="PTHR31306:SF4">
    <property type="entry name" value="ALPHA-1,2-GALACTOSYLTRANSFERASE"/>
    <property type="match status" value="1"/>
</dbReference>
<evidence type="ECO:0000313" key="6">
    <source>
        <dbReference type="Proteomes" id="UP000789342"/>
    </source>
</evidence>
<sequence length="280" mass="32664">MTSREKPPAYYFYSSILFMLLVFVSFFLLDHVCPFPESVVSGDPWWKTHPLIVIVTVIDNNNFSQGPRGPSETISGFSSKKFFNITKKALENKERYADFYGYEVAVKDVKDWTRSTSWAKIPALLEAMDEFPSSHWFWFMDSYLIVSNPVQIANYVLQNVTRASQMLIGYDCHGLNANSFFIKNTEWSRNFLNTVHKRELFERFEEEGIVMQMLIDYEVIEAVDKIHFVPFRSLNALPLAHDCGKDERYLWHKDDFVFNLSGCNTNAECEKVIREIGMFD</sequence>
<organism evidence="5 6">
    <name type="scientific">Acaulospora morrowiae</name>
    <dbReference type="NCBI Taxonomy" id="94023"/>
    <lineage>
        <taxon>Eukaryota</taxon>
        <taxon>Fungi</taxon>
        <taxon>Fungi incertae sedis</taxon>
        <taxon>Mucoromycota</taxon>
        <taxon>Glomeromycotina</taxon>
        <taxon>Glomeromycetes</taxon>
        <taxon>Diversisporales</taxon>
        <taxon>Acaulosporaceae</taxon>
        <taxon>Acaulospora</taxon>
    </lineage>
</organism>
<name>A0A9N9B9D7_9GLOM</name>
<dbReference type="Pfam" id="PF05637">
    <property type="entry name" value="Glyco_transf_34"/>
    <property type="match status" value="1"/>
</dbReference>
<dbReference type="PANTHER" id="PTHR31306">
    <property type="entry name" value="ALPHA-1,6-MANNOSYLTRANSFERASE MNN11-RELATED"/>
    <property type="match status" value="1"/>
</dbReference>
<gene>
    <name evidence="5" type="ORF">AMORRO_LOCUS5793</name>
</gene>
<dbReference type="InterPro" id="IPR008630">
    <property type="entry name" value="Glyco_trans_34"/>
</dbReference>
<dbReference type="GO" id="GO:0006487">
    <property type="term" value="P:protein N-linked glycosylation"/>
    <property type="evidence" value="ECO:0007669"/>
    <property type="project" value="TreeGrafter"/>
</dbReference>
<feature type="transmembrane region" description="Helical" evidence="4">
    <location>
        <begin position="9"/>
        <end position="29"/>
    </location>
</feature>
<dbReference type="GO" id="GO:0016757">
    <property type="term" value="F:glycosyltransferase activity"/>
    <property type="evidence" value="ECO:0007669"/>
    <property type="project" value="UniProtKB-KW"/>
</dbReference>
<keyword evidence="4" id="KW-0812">Transmembrane</keyword>
<protein>
    <submittedName>
        <fullName evidence="5">13785_t:CDS:1</fullName>
    </submittedName>
</protein>
<evidence type="ECO:0000256" key="1">
    <source>
        <dbReference type="ARBA" id="ARBA00005664"/>
    </source>
</evidence>
<dbReference type="EMBL" id="CAJVPV010003624">
    <property type="protein sequence ID" value="CAG8556000.1"/>
    <property type="molecule type" value="Genomic_DNA"/>
</dbReference>
<keyword evidence="3" id="KW-0808">Transferase</keyword>
<keyword evidence="2" id="KW-0328">Glycosyltransferase</keyword>
<dbReference type="InterPro" id="IPR029044">
    <property type="entry name" value="Nucleotide-diphossugar_trans"/>
</dbReference>
<comment type="similarity">
    <text evidence="1">Belongs to the glycosyltransferase 34 family.</text>
</comment>
<dbReference type="AlphaFoldDB" id="A0A9N9B9D7"/>